<evidence type="ECO:0000313" key="3">
    <source>
        <dbReference type="EMBL" id="KAK7496046.1"/>
    </source>
</evidence>
<dbReference type="PANTHER" id="PTHR43404:SF2">
    <property type="entry name" value="LIPOPOLYSACCHARIDE CHOLINEPHOSPHOTRANSFERASE LICD"/>
    <property type="match status" value="1"/>
</dbReference>
<dbReference type="InterPro" id="IPR052942">
    <property type="entry name" value="LPS_cholinephosphotransferase"/>
</dbReference>
<dbReference type="Pfam" id="PF04991">
    <property type="entry name" value="LicD"/>
    <property type="match status" value="1"/>
</dbReference>
<protein>
    <recommendedName>
        <fullName evidence="2">LicD/FKTN/FKRP nucleotidyltransferase domain-containing protein</fullName>
    </recommendedName>
</protein>
<dbReference type="EMBL" id="JACVVK020000070">
    <property type="protein sequence ID" value="KAK7496046.1"/>
    <property type="molecule type" value="Genomic_DNA"/>
</dbReference>
<accession>A0ABD0L923</accession>
<gene>
    <name evidence="3" type="ORF">BaRGS_00012747</name>
</gene>
<dbReference type="GO" id="GO:0009100">
    <property type="term" value="P:glycoprotein metabolic process"/>
    <property type="evidence" value="ECO:0007669"/>
    <property type="project" value="UniProtKB-ARBA"/>
</dbReference>
<dbReference type="AlphaFoldDB" id="A0ABD0L923"/>
<dbReference type="InterPro" id="IPR007074">
    <property type="entry name" value="LicD/FKTN/FKRP_NTP_transf"/>
</dbReference>
<organism evidence="3 4">
    <name type="scientific">Batillaria attramentaria</name>
    <dbReference type="NCBI Taxonomy" id="370345"/>
    <lineage>
        <taxon>Eukaryota</taxon>
        <taxon>Metazoa</taxon>
        <taxon>Spiralia</taxon>
        <taxon>Lophotrochozoa</taxon>
        <taxon>Mollusca</taxon>
        <taxon>Gastropoda</taxon>
        <taxon>Caenogastropoda</taxon>
        <taxon>Sorbeoconcha</taxon>
        <taxon>Cerithioidea</taxon>
        <taxon>Batillariidae</taxon>
        <taxon>Batillaria</taxon>
    </lineage>
</organism>
<dbReference type="PANTHER" id="PTHR43404">
    <property type="entry name" value="LIPOPOLYSACCHARIDE CHOLINEPHOSPHOTRANSFERASE LICD"/>
    <property type="match status" value="1"/>
</dbReference>
<sequence length="546" mass="61457">MTVTSPVLKLSSQVALKAISTFRPLVATNNNYFRAVLKDNNACSVSALATMPRLTCAASEVSIFQRIKKLLLGGAVFVVLNMAYHSFQLSVTKTYRHDSSLSSFKRDGHLARNTTPQHPHQIWQNGGTIYFNGTQEHLKDNSLPRNRPAASINQFHSKILRTRTNVNLLVGRGQKSEVIIEPPLLSPQVSNGANPRVRAAHQSVALSSGRGGGQILRDTRAQDRSQLLHLTSNRPPFAVMPPVVNKPPMERAPNKEEPLVIERQLTGERRPPITHRQASFERPSVRDRTLVVGRRQRRPPPTAGAPVSGQLAAFKPRVVGRDLRILENIVDAFTAAMKRAGVAFFLYSGSLLGSWRHHGLVPWDDDVDFAVPRMHTQRVYRALSDLKPRFQLDVRQKVRWKFYSDLSHPIRQVTWSWPFVDISFYEENGTHVWDQDAVFPAFCFPKSDVFPLQGRPFMGRTLPAPKNTEAVLRRTYNLSLCKVGSYNHHTEAFNDVQDLRSVSCAWLSNVFPFVHRAGRLGRAGCNETLVRNGSVVSWFFVPRVTC</sequence>
<keyword evidence="4" id="KW-1185">Reference proteome</keyword>
<comment type="caution">
    <text evidence="3">The sequence shown here is derived from an EMBL/GenBank/DDBJ whole genome shotgun (WGS) entry which is preliminary data.</text>
</comment>
<evidence type="ECO:0000256" key="1">
    <source>
        <dbReference type="SAM" id="MobiDB-lite"/>
    </source>
</evidence>
<feature type="domain" description="LicD/FKTN/FKRP nucleotidyltransferase" evidence="2">
    <location>
        <begin position="338"/>
        <end position="391"/>
    </location>
</feature>
<name>A0ABD0L923_9CAEN</name>
<dbReference type="Proteomes" id="UP001519460">
    <property type="component" value="Unassembled WGS sequence"/>
</dbReference>
<evidence type="ECO:0000313" key="4">
    <source>
        <dbReference type="Proteomes" id="UP001519460"/>
    </source>
</evidence>
<feature type="region of interest" description="Disordered" evidence="1">
    <location>
        <begin position="275"/>
        <end position="308"/>
    </location>
</feature>
<proteinExistence type="predicted"/>
<evidence type="ECO:0000259" key="2">
    <source>
        <dbReference type="Pfam" id="PF04991"/>
    </source>
</evidence>
<reference evidence="3 4" key="1">
    <citation type="journal article" date="2023" name="Sci. Data">
        <title>Genome assembly of the Korean intertidal mud-creeper Batillaria attramentaria.</title>
        <authorList>
            <person name="Patra A.K."/>
            <person name="Ho P.T."/>
            <person name="Jun S."/>
            <person name="Lee S.J."/>
            <person name="Kim Y."/>
            <person name="Won Y.J."/>
        </authorList>
    </citation>
    <scope>NUCLEOTIDE SEQUENCE [LARGE SCALE GENOMIC DNA]</scope>
    <source>
        <strain evidence="3">Wonlab-2016</strain>
    </source>
</reference>